<name>A0ABU9XQZ9_9SPHN</name>
<proteinExistence type="predicted"/>
<dbReference type="CDD" id="cd07247">
    <property type="entry name" value="SgaA_N_like"/>
    <property type="match status" value="2"/>
</dbReference>
<dbReference type="InterPro" id="IPR004360">
    <property type="entry name" value="Glyas_Fos-R_dOase_dom"/>
</dbReference>
<organism evidence="2 3">
    <name type="scientific">Sphingomonas qilianensis</name>
    <dbReference type="NCBI Taxonomy" id="1736690"/>
    <lineage>
        <taxon>Bacteria</taxon>
        <taxon>Pseudomonadati</taxon>
        <taxon>Pseudomonadota</taxon>
        <taxon>Alphaproteobacteria</taxon>
        <taxon>Sphingomonadales</taxon>
        <taxon>Sphingomonadaceae</taxon>
        <taxon>Sphingomonas</taxon>
    </lineage>
</organism>
<dbReference type="SUPFAM" id="SSF54593">
    <property type="entry name" value="Glyoxalase/Bleomycin resistance protein/Dihydroxybiphenyl dioxygenase"/>
    <property type="match status" value="2"/>
</dbReference>
<gene>
    <name evidence="2" type="ORF">ABC969_07375</name>
</gene>
<sequence length="270" mass="28219">MRNLHGSPIWYELTSPDPDAAKAFYEQVIGWTVHPPEPGGMDYRMIDCGNGDFIGALASAAGERPPGIGPGWKFYLGVDDTDAIVAKVIAAGGSLISGPHDLPGVGRLALVADPQGIPFYVMRGASDGESTAWDRTGMGKCNWNELNTPDQAAANAFYADLFGWTYPDKLAMGEMGDYVFVAAGDETIGATMTALPGPPPAWQFYFRAPDIDAAAAKVASGGGTVHAGPMDVPGGDRIIVASDPHGAMFGVVAPATGHQHDGPDRPVHLV</sequence>
<dbReference type="Pfam" id="PF00903">
    <property type="entry name" value="Glyoxalase"/>
    <property type="match status" value="2"/>
</dbReference>
<protein>
    <submittedName>
        <fullName evidence="2">VOC family protein</fullName>
    </submittedName>
</protein>
<evidence type="ECO:0000259" key="1">
    <source>
        <dbReference type="PROSITE" id="PS51819"/>
    </source>
</evidence>
<feature type="domain" description="VOC" evidence="1">
    <location>
        <begin position="140"/>
        <end position="254"/>
    </location>
</feature>
<dbReference type="PROSITE" id="PS51819">
    <property type="entry name" value="VOC"/>
    <property type="match status" value="2"/>
</dbReference>
<dbReference type="InterPro" id="IPR052164">
    <property type="entry name" value="Anthracycline_SecMetBiosynth"/>
</dbReference>
<dbReference type="Gene3D" id="3.10.180.10">
    <property type="entry name" value="2,3-Dihydroxybiphenyl 1,2-Dioxygenase, domain 1"/>
    <property type="match status" value="2"/>
</dbReference>
<keyword evidence="3" id="KW-1185">Reference proteome</keyword>
<accession>A0ABU9XQZ9</accession>
<evidence type="ECO:0000313" key="2">
    <source>
        <dbReference type="EMBL" id="MEN2786240.1"/>
    </source>
</evidence>
<dbReference type="InterPro" id="IPR037523">
    <property type="entry name" value="VOC_core"/>
</dbReference>
<dbReference type="PANTHER" id="PTHR33993:SF14">
    <property type="entry name" value="GB|AAF24581.1"/>
    <property type="match status" value="1"/>
</dbReference>
<dbReference type="InterPro" id="IPR029068">
    <property type="entry name" value="Glyas_Bleomycin-R_OHBP_Dase"/>
</dbReference>
<dbReference type="Proteomes" id="UP001404104">
    <property type="component" value="Unassembled WGS sequence"/>
</dbReference>
<dbReference type="RefSeq" id="WP_345864040.1">
    <property type="nucleotide sequence ID" value="NZ_JBDIMF010000002.1"/>
</dbReference>
<dbReference type="EMBL" id="JBDIMF010000002">
    <property type="protein sequence ID" value="MEN2786240.1"/>
    <property type="molecule type" value="Genomic_DNA"/>
</dbReference>
<dbReference type="PANTHER" id="PTHR33993">
    <property type="entry name" value="GLYOXALASE-RELATED"/>
    <property type="match status" value="1"/>
</dbReference>
<evidence type="ECO:0000313" key="3">
    <source>
        <dbReference type="Proteomes" id="UP001404104"/>
    </source>
</evidence>
<feature type="domain" description="VOC" evidence="1">
    <location>
        <begin position="7"/>
        <end position="124"/>
    </location>
</feature>
<reference evidence="2 3" key="1">
    <citation type="submission" date="2024-05" db="EMBL/GenBank/DDBJ databases">
        <authorList>
            <person name="Liu Q."/>
            <person name="Xin Y.-H."/>
        </authorList>
    </citation>
    <scope>NUCLEOTIDE SEQUENCE [LARGE SCALE GENOMIC DNA]</scope>
    <source>
        <strain evidence="2 3">CGMCC 1.15349</strain>
    </source>
</reference>
<comment type="caution">
    <text evidence="2">The sequence shown here is derived from an EMBL/GenBank/DDBJ whole genome shotgun (WGS) entry which is preliminary data.</text>
</comment>